<comment type="similarity">
    <text evidence="2 12">Belongs to the fatty acid desaturase type 1 family.</text>
</comment>
<evidence type="ECO:0000259" key="14">
    <source>
        <dbReference type="Pfam" id="PF00487"/>
    </source>
</evidence>
<evidence type="ECO:0000256" key="10">
    <source>
        <dbReference type="ARBA" id="ARBA00023136"/>
    </source>
</evidence>
<name>A0AAN5CLE6_9BILA</name>
<evidence type="ECO:0000256" key="3">
    <source>
        <dbReference type="ARBA" id="ARBA00022516"/>
    </source>
</evidence>
<feature type="transmembrane region" description="Helical" evidence="13">
    <location>
        <begin position="219"/>
        <end position="239"/>
    </location>
</feature>
<keyword evidence="10 13" id="KW-0472">Membrane</keyword>
<organism evidence="15 16">
    <name type="scientific">Pristionchus mayeri</name>
    <dbReference type="NCBI Taxonomy" id="1317129"/>
    <lineage>
        <taxon>Eukaryota</taxon>
        <taxon>Metazoa</taxon>
        <taxon>Ecdysozoa</taxon>
        <taxon>Nematoda</taxon>
        <taxon>Chromadorea</taxon>
        <taxon>Rhabditida</taxon>
        <taxon>Rhabditina</taxon>
        <taxon>Diplogasteromorpha</taxon>
        <taxon>Diplogasteroidea</taxon>
        <taxon>Neodiplogasteridae</taxon>
        <taxon>Pristionchus</taxon>
    </lineage>
</organism>
<accession>A0AAN5CLE6</accession>
<keyword evidence="7 12" id="KW-0560">Oxidoreductase</keyword>
<evidence type="ECO:0000256" key="6">
    <source>
        <dbReference type="ARBA" id="ARBA00022989"/>
    </source>
</evidence>
<keyword evidence="5" id="KW-0276">Fatty acid metabolism</keyword>
<feature type="non-terminal residue" evidence="15">
    <location>
        <position position="1"/>
    </location>
</feature>
<keyword evidence="3 12" id="KW-0444">Lipid biosynthesis</keyword>
<keyword evidence="16" id="KW-1185">Reference proteome</keyword>
<dbReference type="GO" id="GO:0005506">
    <property type="term" value="F:iron ion binding"/>
    <property type="evidence" value="ECO:0007669"/>
    <property type="project" value="TreeGrafter"/>
</dbReference>
<dbReference type="InterPro" id="IPR015876">
    <property type="entry name" value="Acyl-CoA_DS"/>
</dbReference>
<reference evidence="16" key="1">
    <citation type="submission" date="2022-10" db="EMBL/GenBank/DDBJ databases">
        <title>Genome assembly of Pristionchus species.</title>
        <authorList>
            <person name="Yoshida K."/>
            <person name="Sommer R.J."/>
        </authorList>
    </citation>
    <scope>NUCLEOTIDE SEQUENCE [LARGE SCALE GENOMIC DNA]</scope>
    <source>
        <strain evidence="16">RS5460</strain>
    </source>
</reference>
<sequence length="352" mass="41171">KAMDDGGLFGERIDFAECVRYQLRGDKMGGDTMDGFQRVQEQDDNYLAPAVKEIEEMHEAAAAKKHQYDWDIVWPNVFIQVALHVGVLIGIYQSIYEAKWQTNIWMVIMTLYAGNSITAGAHRMWCHKAYKANFGVRLFYMIGTTMAVQNDVIEWARDHRVHHKWADSDADPHNINRGFFFAHMGWLMVRKHPKVKEMGKKIDMSDLEADPVLAFQRQYYILLVPLTFLFLTFVPVYFWGENAAVAFYVGAVLRLALQLHFTWLINSAAHTFGYKPFDKNITAVDEVFLAFLTNGEAWHNYHHTFPQDYRASEYMWKSNISACMIDFFAYMGWVWDRKRMSKEAIERQKRLK</sequence>
<keyword evidence="8" id="KW-0408">Iron</keyword>
<evidence type="ECO:0000256" key="4">
    <source>
        <dbReference type="ARBA" id="ARBA00022692"/>
    </source>
</evidence>
<proteinExistence type="inferred from homology"/>
<comment type="subcellular location">
    <subcellularLocation>
        <location evidence="1">Membrane</location>
        <topology evidence="1">Multi-pass membrane protein</topology>
    </subcellularLocation>
</comment>
<keyword evidence="4 12" id="KW-0812">Transmembrane</keyword>
<keyword evidence="11 12" id="KW-0275">Fatty acid biosynthesis</keyword>
<evidence type="ECO:0000256" key="2">
    <source>
        <dbReference type="ARBA" id="ARBA00009295"/>
    </source>
</evidence>
<dbReference type="PRINTS" id="PR00075">
    <property type="entry name" value="FACDDSATRASE"/>
</dbReference>
<dbReference type="GO" id="GO:0004768">
    <property type="term" value="F:stearoyl-CoA 9-desaturase activity"/>
    <property type="evidence" value="ECO:0007669"/>
    <property type="project" value="TreeGrafter"/>
</dbReference>
<dbReference type="GO" id="GO:0005789">
    <property type="term" value="C:endoplasmic reticulum membrane"/>
    <property type="evidence" value="ECO:0007669"/>
    <property type="project" value="TreeGrafter"/>
</dbReference>
<evidence type="ECO:0000256" key="1">
    <source>
        <dbReference type="ARBA" id="ARBA00004141"/>
    </source>
</evidence>
<dbReference type="InterPro" id="IPR005804">
    <property type="entry name" value="FA_desaturase_dom"/>
</dbReference>
<feature type="non-terminal residue" evidence="15">
    <location>
        <position position="352"/>
    </location>
</feature>
<comment type="caution">
    <text evidence="15">The sequence shown here is derived from an EMBL/GenBank/DDBJ whole genome shotgun (WGS) entry which is preliminary data.</text>
</comment>
<feature type="transmembrane region" description="Helical" evidence="13">
    <location>
        <begin position="245"/>
        <end position="265"/>
    </location>
</feature>
<dbReference type="PANTHER" id="PTHR11351:SF31">
    <property type="entry name" value="DESATURASE 1, ISOFORM A-RELATED"/>
    <property type="match status" value="1"/>
</dbReference>
<dbReference type="GO" id="GO:0006636">
    <property type="term" value="P:unsaturated fatty acid biosynthetic process"/>
    <property type="evidence" value="ECO:0007669"/>
    <property type="project" value="TreeGrafter"/>
</dbReference>
<comment type="domain">
    <text evidence="12">The histidine box domains are involved in binding the catalytic metal ions.</text>
</comment>
<dbReference type="CDD" id="cd03505">
    <property type="entry name" value="Delta9-FADS-like"/>
    <property type="match status" value="1"/>
</dbReference>
<evidence type="ECO:0000313" key="16">
    <source>
        <dbReference type="Proteomes" id="UP001328107"/>
    </source>
</evidence>
<keyword evidence="9" id="KW-0443">Lipid metabolism</keyword>
<protein>
    <recommendedName>
        <fullName evidence="14">Fatty acid desaturase domain-containing protein</fullName>
    </recommendedName>
</protein>
<dbReference type="EMBL" id="BTRK01000004">
    <property type="protein sequence ID" value="GMR46578.1"/>
    <property type="molecule type" value="Genomic_DNA"/>
</dbReference>
<feature type="transmembrane region" description="Helical" evidence="13">
    <location>
        <begin position="104"/>
        <end position="121"/>
    </location>
</feature>
<feature type="domain" description="Fatty acid desaturase" evidence="14">
    <location>
        <begin position="105"/>
        <end position="307"/>
    </location>
</feature>
<evidence type="ECO:0000256" key="11">
    <source>
        <dbReference type="ARBA" id="ARBA00023160"/>
    </source>
</evidence>
<gene>
    <name evidence="15" type="ORF">PMAYCL1PPCAC_16773</name>
</gene>
<evidence type="ECO:0000256" key="12">
    <source>
        <dbReference type="RuleBase" id="RU000581"/>
    </source>
</evidence>
<dbReference type="AlphaFoldDB" id="A0AAN5CLE6"/>
<dbReference type="Pfam" id="PF00487">
    <property type="entry name" value="FA_desaturase"/>
    <property type="match status" value="1"/>
</dbReference>
<dbReference type="Proteomes" id="UP001328107">
    <property type="component" value="Unassembled WGS sequence"/>
</dbReference>
<evidence type="ECO:0000256" key="13">
    <source>
        <dbReference type="SAM" id="Phobius"/>
    </source>
</evidence>
<keyword evidence="6 13" id="KW-1133">Transmembrane helix</keyword>
<evidence type="ECO:0000256" key="9">
    <source>
        <dbReference type="ARBA" id="ARBA00023098"/>
    </source>
</evidence>
<dbReference type="PANTHER" id="PTHR11351">
    <property type="entry name" value="ACYL-COA DESATURASE"/>
    <property type="match status" value="1"/>
</dbReference>
<evidence type="ECO:0000256" key="7">
    <source>
        <dbReference type="ARBA" id="ARBA00023002"/>
    </source>
</evidence>
<evidence type="ECO:0000256" key="5">
    <source>
        <dbReference type="ARBA" id="ARBA00022832"/>
    </source>
</evidence>
<evidence type="ECO:0000256" key="8">
    <source>
        <dbReference type="ARBA" id="ARBA00023004"/>
    </source>
</evidence>
<comment type="cofactor">
    <cofactor evidence="12">
        <name>Fe(2+)</name>
        <dbReference type="ChEBI" id="CHEBI:29033"/>
    </cofactor>
</comment>
<evidence type="ECO:0000313" key="15">
    <source>
        <dbReference type="EMBL" id="GMR46578.1"/>
    </source>
</evidence>
<feature type="transmembrane region" description="Helical" evidence="13">
    <location>
        <begin position="72"/>
        <end position="92"/>
    </location>
</feature>